<evidence type="ECO:0000313" key="3">
    <source>
        <dbReference type="Proteomes" id="UP000807716"/>
    </source>
</evidence>
<evidence type="ECO:0000313" key="2">
    <source>
        <dbReference type="EMBL" id="KAG0257034.1"/>
    </source>
</evidence>
<evidence type="ECO:0000256" key="1">
    <source>
        <dbReference type="SAM" id="MobiDB-lite"/>
    </source>
</evidence>
<reference evidence="2" key="1">
    <citation type="journal article" date="2020" name="Fungal Divers.">
        <title>Resolving the Mortierellaceae phylogeny through synthesis of multi-gene phylogenetics and phylogenomics.</title>
        <authorList>
            <person name="Vandepol N."/>
            <person name="Liber J."/>
            <person name="Desiro A."/>
            <person name="Na H."/>
            <person name="Kennedy M."/>
            <person name="Barry K."/>
            <person name="Grigoriev I.V."/>
            <person name="Miller A.N."/>
            <person name="O'Donnell K."/>
            <person name="Stajich J.E."/>
            <person name="Bonito G."/>
        </authorList>
    </citation>
    <scope>NUCLEOTIDE SEQUENCE</scope>
    <source>
        <strain evidence="2">BC1065</strain>
    </source>
</reference>
<dbReference type="Proteomes" id="UP000807716">
    <property type="component" value="Unassembled WGS sequence"/>
</dbReference>
<feature type="region of interest" description="Disordered" evidence="1">
    <location>
        <begin position="273"/>
        <end position="293"/>
    </location>
</feature>
<name>A0A9P6Q2L8_9FUNG</name>
<feature type="compositionally biased region" description="Polar residues" evidence="1">
    <location>
        <begin position="273"/>
        <end position="286"/>
    </location>
</feature>
<accession>A0A9P6Q2L8</accession>
<dbReference type="EMBL" id="JAAAJB010000379">
    <property type="protein sequence ID" value="KAG0257034.1"/>
    <property type="molecule type" value="Genomic_DNA"/>
</dbReference>
<protein>
    <submittedName>
        <fullName evidence="2">Uncharacterized protein</fullName>
    </submittedName>
</protein>
<dbReference type="AlphaFoldDB" id="A0A9P6Q2L8"/>
<sequence length="424" mass="46796">MDAQNPPRPDLYRISWQHRHAGDYMQRITSTTDPDDLSTLLPSWEGVALVMLDPGADKGDKMPRSGINWVYTQSHELVQLHDGVEAWRRQLPNVNSIQAGECDLHGQVTKCVLVETRDGHQLIHGSSGRVLEVIFGDILETGFSAILVINQPQQQLDPVVEIECSVFPETRSEAGGGGSSSSSKAGLDFAMQSIDHSLLDHDSERVRLEEALVGKYELVNHCLDTLSGVLSECFIADTSSSHTDAMVIQRRQTSRKRRIERLRKRLVPIFPSAVQSRSDQRGQSTHAKGDDDASPQCVMVLERLAGSIATQGGSMLWFQVNVQNIGEKSLDHVTMMVRDVPFRSNSVHGVARGHMATLFSLVMCNSPEGLASMVEGHVCVQYSIRGRANGEAVSLGWEYQSFTPQPGPLDASQCRLLESLTWTL</sequence>
<proteinExistence type="predicted"/>
<organism evidence="2 3">
    <name type="scientific">Actinomortierella ambigua</name>
    <dbReference type="NCBI Taxonomy" id="1343610"/>
    <lineage>
        <taxon>Eukaryota</taxon>
        <taxon>Fungi</taxon>
        <taxon>Fungi incertae sedis</taxon>
        <taxon>Mucoromycota</taxon>
        <taxon>Mortierellomycotina</taxon>
        <taxon>Mortierellomycetes</taxon>
        <taxon>Mortierellales</taxon>
        <taxon>Mortierellaceae</taxon>
        <taxon>Actinomortierella</taxon>
    </lineage>
</organism>
<gene>
    <name evidence="2" type="ORF">DFQ27_005322</name>
</gene>
<comment type="caution">
    <text evidence="2">The sequence shown here is derived from an EMBL/GenBank/DDBJ whole genome shotgun (WGS) entry which is preliminary data.</text>
</comment>
<keyword evidence="3" id="KW-1185">Reference proteome</keyword>
<dbReference type="OrthoDB" id="10548845at2759"/>